<evidence type="ECO:0000313" key="3">
    <source>
        <dbReference type="Proteomes" id="UP000292027"/>
    </source>
</evidence>
<evidence type="ECO:0000256" key="1">
    <source>
        <dbReference type="SAM" id="MobiDB-lite"/>
    </source>
</evidence>
<dbReference type="RefSeq" id="WP_130444266.1">
    <property type="nucleotide sequence ID" value="NZ_SHKR01000012.1"/>
</dbReference>
<accession>A0A4Q7WYC5</accession>
<proteinExistence type="predicted"/>
<dbReference type="AlphaFoldDB" id="A0A4Q7WYC5"/>
<evidence type="ECO:0000313" key="2">
    <source>
        <dbReference type="EMBL" id="RZU15581.1"/>
    </source>
</evidence>
<dbReference type="Proteomes" id="UP000292027">
    <property type="component" value="Unassembled WGS sequence"/>
</dbReference>
<reference evidence="2 3" key="1">
    <citation type="journal article" date="2015" name="Stand. Genomic Sci.">
        <title>Genomic Encyclopedia of Bacterial and Archaeal Type Strains, Phase III: the genomes of soil and plant-associated and newly described type strains.</title>
        <authorList>
            <person name="Whitman W.B."/>
            <person name="Woyke T."/>
            <person name="Klenk H.P."/>
            <person name="Zhou Y."/>
            <person name="Lilburn T.G."/>
            <person name="Beck B.J."/>
            <person name="De Vos P."/>
            <person name="Vandamme P."/>
            <person name="Eisen J.A."/>
            <person name="Garrity G."/>
            <person name="Hugenholtz P."/>
            <person name="Kyrpides N.C."/>
        </authorList>
    </citation>
    <scope>NUCLEOTIDE SEQUENCE [LARGE SCALE GENOMIC DNA]</scope>
    <source>
        <strain evidence="2 3">VKM Ac-2540</strain>
    </source>
</reference>
<dbReference type="EMBL" id="SHKR01000012">
    <property type="protein sequence ID" value="RZU15581.1"/>
    <property type="molecule type" value="Genomic_DNA"/>
</dbReference>
<name>A0A4Q7WYC5_9ACTN</name>
<evidence type="ECO:0008006" key="4">
    <source>
        <dbReference type="Google" id="ProtNLM"/>
    </source>
</evidence>
<feature type="region of interest" description="Disordered" evidence="1">
    <location>
        <begin position="256"/>
        <end position="366"/>
    </location>
</feature>
<feature type="region of interest" description="Disordered" evidence="1">
    <location>
        <begin position="396"/>
        <end position="436"/>
    </location>
</feature>
<protein>
    <recommendedName>
        <fullName evidence="4">DUF222 domain-containing protein</fullName>
    </recommendedName>
</protein>
<organism evidence="2 3">
    <name type="scientific">Kribbella rubisoli</name>
    <dbReference type="NCBI Taxonomy" id="3075929"/>
    <lineage>
        <taxon>Bacteria</taxon>
        <taxon>Bacillati</taxon>
        <taxon>Actinomycetota</taxon>
        <taxon>Actinomycetes</taxon>
        <taxon>Propionibacteriales</taxon>
        <taxon>Kribbellaceae</taxon>
        <taxon>Kribbella</taxon>
    </lineage>
</organism>
<comment type="caution">
    <text evidence="2">The sequence shown here is derived from an EMBL/GenBank/DDBJ whole genome shotgun (WGS) entry which is preliminary data.</text>
</comment>
<keyword evidence="3" id="KW-1185">Reference proteome</keyword>
<dbReference type="OrthoDB" id="3799569at2"/>
<gene>
    <name evidence="2" type="ORF">EV645_3119</name>
</gene>
<sequence length="638" mass="68264">MFDTDLSELSTADLLESAAEHRAIANQADARLLQHAQIYADRFHPSTCGTRPGRRTADGRERAVVLGGDGCPQIAEFAIAEFGVILGISPMVARQFLGEALALRHRFPFTWARVQAGDATPWKARQLATLCLKLSEEAARSVDQRVAALIDSITPYRLDKIIRAAKTHADPEQARDETAEAASERGVFVGRSDHHGNKTIYAKAPAGAVIRFDAKIAAIAEALKTFGDTRHLQHRRADALRIIADPRFTQELLTQARTSSLASSPGRPSAKESSEAAPGPHPAAPDPQTAAATRSATADPQASVGERSAAAGRGAFGPLDCTRDAPGTSADPAHADTAASPASPPHNGPRNRTNDTPCASADPARDATAAFLASPAYGRADRGDAYLADPAAEPVELRDPPLADGAGPCDPDPPSDPFDNRPIEYIPGPRSEPDDGVPLDTAAQRALDARLAQIKHDAYTNPASPSGGQVRPGQTEIFVHLTDLTLATGNGVLRAEGIGPLLADQLTELVGHGPYTVKPVIDLNDAVSADAYEIPTRIRERVRLTHPVELFPYGTRETHRTIDLDHIQPYDPYGATGQTSTRNLAPLSRFAHRVKTHARGWNVRRVDAKALEWTTPHGFRFEVGPTGTHRLKTSTPDS</sequence>